<accession>A0A0X3P480</accession>
<name>A0A0X3P480_SCHSO</name>
<gene>
    <name evidence="2" type="ORF">TR159941</name>
</gene>
<evidence type="ECO:0008006" key="3">
    <source>
        <dbReference type="Google" id="ProtNLM"/>
    </source>
</evidence>
<feature type="signal peptide" evidence="1">
    <location>
        <begin position="1"/>
        <end position="17"/>
    </location>
</feature>
<reference evidence="2" key="1">
    <citation type="submission" date="2016-01" db="EMBL/GenBank/DDBJ databases">
        <title>Reference transcriptome for the parasite Schistocephalus solidus: insights into the molecular evolution of parasitism.</title>
        <authorList>
            <person name="Hebert F.O."/>
            <person name="Grambauer S."/>
            <person name="Barber I."/>
            <person name="Landry C.R."/>
            <person name="Aubin-Horth N."/>
        </authorList>
    </citation>
    <scope>NUCLEOTIDE SEQUENCE</scope>
</reference>
<protein>
    <recommendedName>
        <fullName evidence="3">DUF5727 domain-containing protein</fullName>
    </recommendedName>
</protein>
<evidence type="ECO:0000256" key="1">
    <source>
        <dbReference type="SAM" id="SignalP"/>
    </source>
</evidence>
<proteinExistence type="predicted"/>
<sequence length="226" mass="25661">MSLIGLVFSVALVVLSGDGYTGKFQVADNGRVWFKTWFKPVRVSSLRHYECSNGKCEAGTSHTTYSIEEDKEHGVYNVYYNGDPNKVLNWITIHGEREEQVVISFRSTYKKPILSYSFSPGEVANLTHFPITRSEIVLIECPIYSQRGFEKANVRLYDNGREKCNYGISKNSTCATRRGSARGILVIQYSVNFEDAPASIARHITCTSDVLDYTYFMSHFVQFPDE</sequence>
<evidence type="ECO:0000313" key="2">
    <source>
        <dbReference type="EMBL" id="JAP44617.1"/>
    </source>
</evidence>
<dbReference type="AlphaFoldDB" id="A0A0X3P480"/>
<organism evidence="2">
    <name type="scientific">Schistocephalus solidus</name>
    <name type="common">Tapeworm</name>
    <dbReference type="NCBI Taxonomy" id="70667"/>
    <lineage>
        <taxon>Eukaryota</taxon>
        <taxon>Metazoa</taxon>
        <taxon>Spiralia</taxon>
        <taxon>Lophotrochozoa</taxon>
        <taxon>Platyhelminthes</taxon>
        <taxon>Cestoda</taxon>
        <taxon>Eucestoda</taxon>
        <taxon>Diphyllobothriidea</taxon>
        <taxon>Diphyllobothriidae</taxon>
        <taxon>Schistocephalus</taxon>
    </lineage>
</organism>
<dbReference type="EMBL" id="GEEE01018608">
    <property type="protein sequence ID" value="JAP44617.1"/>
    <property type="molecule type" value="Transcribed_RNA"/>
</dbReference>
<feature type="chain" id="PRO_5007050904" description="DUF5727 domain-containing protein" evidence="1">
    <location>
        <begin position="18"/>
        <end position="226"/>
    </location>
</feature>
<keyword evidence="1" id="KW-0732">Signal</keyword>